<reference evidence="2" key="1">
    <citation type="submission" date="2023-12" db="EMBL/GenBank/DDBJ databases">
        <authorList>
            <person name="Brown T."/>
        </authorList>
    </citation>
    <scope>NUCLEOTIDE SEQUENCE</scope>
</reference>
<accession>A0ABP0AJI0</accession>
<name>A0ABP0AJI0_PIPNA</name>
<dbReference type="Proteomes" id="UP001314169">
    <property type="component" value="Chromosome X"/>
</dbReference>
<feature type="region of interest" description="Disordered" evidence="1">
    <location>
        <begin position="101"/>
        <end position="198"/>
    </location>
</feature>
<sequence>MLCTLLLSRYVSVPRLPLVFVAFCILADFCVLAHNGETWPLPALLKLSPTTVCPGLGVRDRPLPPRGARLPHFGEPPGRGSPRACALRPLFCCPPPPRPESPLPAYSSQTSPPSAHRLALGVPSHPRASQEPQQQAQAHWCLSEEHPGPPSPPCPGPRGHSQPQPSGARQADSIHSGTLRSMPPPPPPSASESEILSS</sequence>
<evidence type="ECO:0000313" key="2">
    <source>
        <dbReference type="EMBL" id="CAK6450675.1"/>
    </source>
</evidence>
<proteinExistence type="predicted"/>
<evidence type="ECO:0000313" key="3">
    <source>
        <dbReference type="Proteomes" id="UP001314169"/>
    </source>
</evidence>
<protein>
    <submittedName>
        <fullName evidence="2">Uncharacterized protein</fullName>
    </submittedName>
</protein>
<gene>
    <name evidence="2" type="ORF">MPIPNATIZW_LOCUS18981</name>
</gene>
<evidence type="ECO:0000256" key="1">
    <source>
        <dbReference type="SAM" id="MobiDB-lite"/>
    </source>
</evidence>
<organism evidence="2 3">
    <name type="scientific">Pipistrellus nathusii</name>
    <name type="common">Nathusius' pipistrelle</name>
    <dbReference type="NCBI Taxonomy" id="59473"/>
    <lineage>
        <taxon>Eukaryota</taxon>
        <taxon>Metazoa</taxon>
        <taxon>Chordata</taxon>
        <taxon>Craniata</taxon>
        <taxon>Vertebrata</taxon>
        <taxon>Euteleostomi</taxon>
        <taxon>Mammalia</taxon>
        <taxon>Eutheria</taxon>
        <taxon>Laurasiatheria</taxon>
        <taxon>Chiroptera</taxon>
        <taxon>Yangochiroptera</taxon>
        <taxon>Vespertilionidae</taxon>
        <taxon>Pipistrellus</taxon>
    </lineage>
</organism>
<keyword evidence="3" id="KW-1185">Reference proteome</keyword>
<feature type="compositionally biased region" description="Polar residues" evidence="1">
    <location>
        <begin position="161"/>
        <end position="179"/>
    </location>
</feature>
<dbReference type="EMBL" id="OY882879">
    <property type="protein sequence ID" value="CAK6450675.1"/>
    <property type="molecule type" value="Genomic_DNA"/>
</dbReference>